<keyword evidence="9" id="KW-1185">Reference proteome</keyword>
<dbReference type="InterPro" id="IPR016039">
    <property type="entry name" value="Thiolase-like"/>
</dbReference>
<evidence type="ECO:0000259" key="7">
    <source>
        <dbReference type="Pfam" id="PF02803"/>
    </source>
</evidence>
<keyword evidence="4 5" id="KW-0012">Acyltransferase</keyword>
<evidence type="ECO:0008006" key="10">
    <source>
        <dbReference type="Google" id="ProtNLM"/>
    </source>
</evidence>
<comment type="similarity">
    <text evidence="2 5">Belongs to the thiolase-like superfamily. Thiolase family.</text>
</comment>
<name>A0A3P7LHJ9_STRVU</name>
<dbReference type="Pfam" id="PF02803">
    <property type="entry name" value="Thiolase_C"/>
    <property type="match status" value="1"/>
</dbReference>
<feature type="domain" description="Thiolase C-terminal" evidence="7">
    <location>
        <begin position="181"/>
        <end position="302"/>
    </location>
</feature>
<evidence type="ECO:0000313" key="9">
    <source>
        <dbReference type="Proteomes" id="UP000270094"/>
    </source>
</evidence>
<evidence type="ECO:0000256" key="1">
    <source>
        <dbReference type="ARBA" id="ARBA00005189"/>
    </source>
</evidence>
<dbReference type="GO" id="GO:0003985">
    <property type="term" value="F:acetyl-CoA C-acetyltransferase activity"/>
    <property type="evidence" value="ECO:0007669"/>
    <property type="project" value="TreeGrafter"/>
</dbReference>
<evidence type="ECO:0000313" key="8">
    <source>
        <dbReference type="EMBL" id="VDM78668.1"/>
    </source>
</evidence>
<evidence type="ECO:0000256" key="2">
    <source>
        <dbReference type="ARBA" id="ARBA00010982"/>
    </source>
</evidence>
<dbReference type="PANTHER" id="PTHR18919:SF107">
    <property type="entry name" value="ACETYL-COA ACETYLTRANSFERASE, CYTOSOLIC"/>
    <property type="match status" value="1"/>
</dbReference>
<dbReference type="NCBIfam" id="TIGR01930">
    <property type="entry name" value="AcCoA-C-Actrans"/>
    <property type="match status" value="1"/>
</dbReference>
<dbReference type="PROSITE" id="PS00099">
    <property type="entry name" value="THIOLASE_3"/>
    <property type="match status" value="1"/>
</dbReference>
<dbReference type="InterPro" id="IPR020616">
    <property type="entry name" value="Thiolase_N"/>
</dbReference>
<keyword evidence="3 5" id="KW-0808">Transferase</keyword>
<gene>
    <name evidence="8" type="ORF">SVUK_LOCUS13666</name>
</gene>
<evidence type="ECO:0000259" key="6">
    <source>
        <dbReference type="Pfam" id="PF00108"/>
    </source>
</evidence>
<dbReference type="PANTHER" id="PTHR18919">
    <property type="entry name" value="ACETYL-COA C-ACYLTRANSFERASE"/>
    <property type="match status" value="1"/>
</dbReference>
<proteinExistence type="inferred from homology"/>
<dbReference type="GO" id="GO:0006635">
    <property type="term" value="P:fatty acid beta-oxidation"/>
    <property type="evidence" value="ECO:0007669"/>
    <property type="project" value="TreeGrafter"/>
</dbReference>
<dbReference type="InterPro" id="IPR002155">
    <property type="entry name" value="Thiolase"/>
</dbReference>
<accession>A0A3P7LHJ9</accession>
<dbReference type="InterPro" id="IPR020617">
    <property type="entry name" value="Thiolase_C"/>
</dbReference>
<dbReference type="Gene3D" id="3.40.47.10">
    <property type="match status" value="3"/>
</dbReference>
<reference evidence="8 9" key="1">
    <citation type="submission" date="2018-11" db="EMBL/GenBank/DDBJ databases">
        <authorList>
            <consortium name="Pathogen Informatics"/>
        </authorList>
    </citation>
    <scope>NUCLEOTIDE SEQUENCE [LARGE SCALE GENOMIC DNA]</scope>
</reference>
<dbReference type="InterPro" id="IPR020613">
    <property type="entry name" value="Thiolase_CS"/>
</dbReference>
<evidence type="ECO:0000256" key="3">
    <source>
        <dbReference type="ARBA" id="ARBA00022679"/>
    </source>
</evidence>
<evidence type="ECO:0000256" key="5">
    <source>
        <dbReference type="RuleBase" id="RU003557"/>
    </source>
</evidence>
<protein>
    <recommendedName>
        <fullName evidence="10">Thiolase N-terminal domain-containing protein</fullName>
    </recommendedName>
</protein>
<dbReference type="SUPFAM" id="SSF53901">
    <property type="entry name" value="Thiolase-like"/>
    <property type="match status" value="2"/>
</dbReference>
<dbReference type="CDD" id="cd00751">
    <property type="entry name" value="thiolase"/>
    <property type="match status" value="1"/>
</dbReference>
<dbReference type="InterPro" id="IPR020610">
    <property type="entry name" value="Thiolase_AS"/>
</dbReference>
<evidence type="ECO:0000256" key="4">
    <source>
        <dbReference type="ARBA" id="ARBA00023315"/>
    </source>
</evidence>
<sequence length="305" mass="32662">MIRFVETTVYLGNVVPSAKDGIYLSRHIGLRSGVPQNIGALTVNRLCGSGFQALVRTRCTASKSNLTIINKRTTIVILNIYVTRKEADEFALRSQQLWKKAQDAGYYKAEITPMTVKGKKGEETFEVDEHPRPSTTMETLAKLKPVFQKDGLINAGNASGISDGAAAMIVAGEESVEKHGLKPLVRVVAYAAVGCDPTIMGIGPAPAIRQVLGQTGMKMDDIDIFEVNEAFAPQALAVQRDLGIPMEKLNLNGGAIALGHPLGASGARISVHLVHELKRRNLKYAIGSACIGGGQGIAVLFENVQ</sequence>
<dbReference type="EMBL" id="UYYB01102592">
    <property type="protein sequence ID" value="VDM78668.1"/>
    <property type="molecule type" value="Genomic_DNA"/>
</dbReference>
<feature type="domain" description="Thiolase N-terminal" evidence="6">
    <location>
        <begin position="81"/>
        <end position="173"/>
    </location>
</feature>
<organism evidence="8 9">
    <name type="scientific">Strongylus vulgaris</name>
    <name type="common">Blood worm</name>
    <dbReference type="NCBI Taxonomy" id="40348"/>
    <lineage>
        <taxon>Eukaryota</taxon>
        <taxon>Metazoa</taxon>
        <taxon>Ecdysozoa</taxon>
        <taxon>Nematoda</taxon>
        <taxon>Chromadorea</taxon>
        <taxon>Rhabditida</taxon>
        <taxon>Rhabditina</taxon>
        <taxon>Rhabditomorpha</taxon>
        <taxon>Strongyloidea</taxon>
        <taxon>Strongylidae</taxon>
        <taxon>Strongylus</taxon>
    </lineage>
</organism>
<dbReference type="Proteomes" id="UP000270094">
    <property type="component" value="Unassembled WGS sequence"/>
</dbReference>
<dbReference type="PROSITE" id="PS00737">
    <property type="entry name" value="THIOLASE_2"/>
    <property type="match status" value="1"/>
</dbReference>
<dbReference type="Pfam" id="PF00108">
    <property type="entry name" value="Thiolase_N"/>
    <property type="match status" value="2"/>
</dbReference>
<dbReference type="AlphaFoldDB" id="A0A3P7LHJ9"/>
<dbReference type="OrthoDB" id="5404651at2759"/>
<feature type="domain" description="Thiolase N-terminal" evidence="6">
    <location>
        <begin position="8"/>
        <end position="56"/>
    </location>
</feature>
<dbReference type="GO" id="GO:0005739">
    <property type="term" value="C:mitochondrion"/>
    <property type="evidence" value="ECO:0007669"/>
    <property type="project" value="TreeGrafter"/>
</dbReference>
<comment type="pathway">
    <text evidence="1">Lipid metabolism.</text>
</comment>